<dbReference type="SUPFAM" id="SSF52833">
    <property type="entry name" value="Thioredoxin-like"/>
    <property type="match status" value="1"/>
</dbReference>
<evidence type="ECO:0000313" key="3">
    <source>
        <dbReference type="EMBL" id="ACM05078.1"/>
    </source>
</evidence>
<dbReference type="GO" id="GO:0016491">
    <property type="term" value="F:oxidoreductase activity"/>
    <property type="evidence" value="ECO:0007669"/>
    <property type="project" value="InterPro"/>
</dbReference>
<name>B9L211_THERP</name>
<feature type="domain" description="Alkyl hydroperoxide reductase subunit C/ Thiol specific antioxidant" evidence="2">
    <location>
        <begin position="3"/>
        <end position="80"/>
    </location>
</feature>
<dbReference type="InterPro" id="IPR050455">
    <property type="entry name" value="Tpx_Peroxidase_subfamily"/>
</dbReference>
<dbReference type="CDD" id="cd02971">
    <property type="entry name" value="PRX_family"/>
    <property type="match status" value="1"/>
</dbReference>
<dbReference type="PANTHER" id="PTHR43110:SF1">
    <property type="entry name" value="THIOL PEROXIDASE"/>
    <property type="match status" value="1"/>
</dbReference>
<dbReference type="GO" id="GO:0016209">
    <property type="term" value="F:antioxidant activity"/>
    <property type="evidence" value="ECO:0007669"/>
    <property type="project" value="InterPro"/>
</dbReference>
<keyword evidence="1" id="KW-0676">Redox-active center</keyword>
<dbReference type="Pfam" id="PF00578">
    <property type="entry name" value="AhpC-TSA"/>
    <property type="match status" value="1"/>
</dbReference>
<protein>
    <submittedName>
        <fullName evidence="3">Bacterioferritin comigratory protein</fullName>
    </submittedName>
</protein>
<keyword evidence="4" id="KW-1185">Reference proteome</keyword>
<dbReference type="EMBL" id="CP001275">
    <property type="protein sequence ID" value="ACM05078.1"/>
    <property type="molecule type" value="Genomic_DNA"/>
</dbReference>
<organism evidence="3 4">
    <name type="scientific">Thermomicrobium roseum (strain ATCC 27502 / DSM 5159 / P-2)</name>
    <dbReference type="NCBI Taxonomy" id="309801"/>
    <lineage>
        <taxon>Bacteria</taxon>
        <taxon>Pseudomonadati</taxon>
        <taxon>Thermomicrobiota</taxon>
        <taxon>Thermomicrobia</taxon>
        <taxon>Thermomicrobiales</taxon>
        <taxon>Thermomicrobiaceae</taxon>
        <taxon>Thermomicrobium</taxon>
    </lineage>
</organism>
<dbReference type="KEGG" id="tro:trd_1912"/>
<dbReference type="PANTHER" id="PTHR43110">
    <property type="entry name" value="THIOL PEROXIDASE"/>
    <property type="match status" value="1"/>
</dbReference>
<evidence type="ECO:0000256" key="1">
    <source>
        <dbReference type="ARBA" id="ARBA00023284"/>
    </source>
</evidence>
<dbReference type="AlphaFoldDB" id="B9L211"/>
<dbReference type="InterPro" id="IPR000866">
    <property type="entry name" value="AhpC/TSA"/>
</dbReference>
<dbReference type="Proteomes" id="UP000000447">
    <property type="component" value="Chromosome"/>
</dbReference>
<dbReference type="InterPro" id="IPR036249">
    <property type="entry name" value="Thioredoxin-like_sf"/>
</dbReference>
<reference evidence="3 4" key="1">
    <citation type="journal article" date="2009" name="PLoS ONE">
        <title>Complete genome sequence of the aerobic CO-oxidizing thermophile Thermomicrobium roseum.</title>
        <authorList>
            <person name="Wu D."/>
            <person name="Raymond J."/>
            <person name="Wu M."/>
            <person name="Chatterji S."/>
            <person name="Ren Q."/>
            <person name="Graham J.E."/>
            <person name="Bryant D.A."/>
            <person name="Robb F."/>
            <person name="Colman A."/>
            <person name="Tallon L.J."/>
            <person name="Badger J.H."/>
            <person name="Madupu R."/>
            <person name="Ward N.L."/>
            <person name="Eisen J.A."/>
        </authorList>
    </citation>
    <scope>NUCLEOTIDE SEQUENCE [LARGE SCALE GENOMIC DNA]</scope>
    <source>
        <strain evidence="4">ATCC 27502 / DSM 5159 / P-2</strain>
    </source>
</reference>
<dbReference type="HOGENOM" id="CLU_2235302_0_0_0"/>
<accession>B9L211</accession>
<gene>
    <name evidence="3" type="ordered locus">trd_1912</name>
</gene>
<dbReference type="eggNOG" id="COG1225">
    <property type="taxonomic scope" value="Bacteria"/>
</dbReference>
<sequence>MWDRIEEIRALGAEVYGVSCDSHFAQAAWARELGIGFPFLSDWNREAIRAYDLRLDELAGYRDVPARAIVIVDRDGTIVHRDRAPLRQLPDVEAALVVLRSRAAR</sequence>
<dbReference type="Gene3D" id="3.40.30.10">
    <property type="entry name" value="Glutaredoxin"/>
    <property type="match status" value="1"/>
</dbReference>
<dbReference type="STRING" id="309801.trd_1912"/>
<evidence type="ECO:0000313" key="4">
    <source>
        <dbReference type="Proteomes" id="UP000000447"/>
    </source>
</evidence>
<proteinExistence type="predicted"/>
<evidence type="ECO:0000259" key="2">
    <source>
        <dbReference type="Pfam" id="PF00578"/>
    </source>
</evidence>